<keyword evidence="3 9" id="KW-0436">Ligase</keyword>
<dbReference type="SUPFAM" id="SSF54810">
    <property type="entry name" value="GMP synthetase C-terminal dimerisation domain"/>
    <property type="match status" value="1"/>
</dbReference>
<dbReference type="NCBIfam" id="NF000848">
    <property type="entry name" value="PRK00074.1"/>
    <property type="match status" value="1"/>
</dbReference>
<evidence type="ECO:0000256" key="4">
    <source>
        <dbReference type="ARBA" id="ARBA00022741"/>
    </source>
</evidence>
<dbReference type="NCBIfam" id="TIGR00888">
    <property type="entry name" value="guaA_Nterm"/>
    <property type="match status" value="1"/>
</dbReference>
<evidence type="ECO:0000256" key="2">
    <source>
        <dbReference type="ARBA" id="ARBA00005153"/>
    </source>
</evidence>
<evidence type="ECO:0000259" key="11">
    <source>
        <dbReference type="PROSITE" id="PS51553"/>
    </source>
</evidence>
<dbReference type="HAMAP" id="MF_00344">
    <property type="entry name" value="GMP_synthase"/>
    <property type="match status" value="1"/>
</dbReference>
<evidence type="ECO:0000313" key="12">
    <source>
        <dbReference type="EMBL" id="NKE70950.1"/>
    </source>
</evidence>
<keyword evidence="6 9" id="KW-0658">Purine biosynthesis</keyword>
<dbReference type="CDD" id="cd01997">
    <property type="entry name" value="GMP_synthase_C"/>
    <property type="match status" value="1"/>
</dbReference>
<dbReference type="Gene3D" id="3.40.50.880">
    <property type="match status" value="1"/>
</dbReference>
<dbReference type="GO" id="GO:0005829">
    <property type="term" value="C:cytosol"/>
    <property type="evidence" value="ECO:0007669"/>
    <property type="project" value="TreeGrafter"/>
</dbReference>
<dbReference type="FunFam" id="3.40.50.880:FF:000001">
    <property type="entry name" value="GMP synthase [glutamine-hydrolyzing]"/>
    <property type="match status" value="1"/>
</dbReference>
<dbReference type="InterPro" id="IPR029062">
    <property type="entry name" value="Class_I_gatase-like"/>
</dbReference>
<dbReference type="InterPro" id="IPR025777">
    <property type="entry name" value="GMPS_ATP_PPase_dom"/>
</dbReference>
<dbReference type="GO" id="GO:0003921">
    <property type="term" value="F:GMP synthase activity"/>
    <property type="evidence" value="ECO:0007669"/>
    <property type="project" value="InterPro"/>
</dbReference>
<dbReference type="FunFam" id="3.40.50.620:FF:000001">
    <property type="entry name" value="GMP synthase [glutamine-hydrolyzing]"/>
    <property type="match status" value="1"/>
</dbReference>
<dbReference type="InterPro" id="IPR014729">
    <property type="entry name" value="Rossmann-like_a/b/a_fold"/>
</dbReference>
<dbReference type="CDD" id="cd01742">
    <property type="entry name" value="GATase1_GMP_Synthase"/>
    <property type="match status" value="1"/>
</dbReference>
<gene>
    <name evidence="9 12" type="primary">guaA</name>
    <name evidence="12" type="ORF">MNODULE_09385</name>
</gene>
<comment type="function">
    <text evidence="1 9">Catalyzes the synthesis of GMP from XMP.</text>
</comment>
<evidence type="ECO:0000313" key="13">
    <source>
        <dbReference type="Proteomes" id="UP000534783"/>
    </source>
</evidence>
<dbReference type="InterPro" id="IPR004739">
    <property type="entry name" value="GMP_synth_GATase"/>
</dbReference>
<dbReference type="Gene3D" id="3.30.300.10">
    <property type="match status" value="1"/>
</dbReference>
<dbReference type="EMBL" id="VTOW01000002">
    <property type="protein sequence ID" value="NKE70950.1"/>
    <property type="molecule type" value="Genomic_DNA"/>
</dbReference>
<feature type="active site" description="Nucleophile" evidence="9">
    <location>
        <position position="84"/>
    </location>
</feature>
<comment type="catalytic activity">
    <reaction evidence="9">
        <text>XMP + L-glutamine + ATP + H2O = GMP + L-glutamate + AMP + diphosphate + 2 H(+)</text>
        <dbReference type="Rhea" id="RHEA:11680"/>
        <dbReference type="ChEBI" id="CHEBI:15377"/>
        <dbReference type="ChEBI" id="CHEBI:15378"/>
        <dbReference type="ChEBI" id="CHEBI:29985"/>
        <dbReference type="ChEBI" id="CHEBI:30616"/>
        <dbReference type="ChEBI" id="CHEBI:33019"/>
        <dbReference type="ChEBI" id="CHEBI:57464"/>
        <dbReference type="ChEBI" id="CHEBI:58115"/>
        <dbReference type="ChEBI" id="CHEBI:58359"/>
        <dbReference type="ChEBI" id="CHEBI:456215"/>
        <dbReference type="EC" id="6.3.5.2"/>
    </reaction>
</comment>
<dbReference type="Proteomes" id="UP000534783">
    <property type="component" value="Unassembled WGS sequence"/>
</dbReference>
<dbReference type="FunFam" id="3.30.300.10:FF:000002">
    <property type="entry name" value="GMP synthase [glutamine-hydrolyzing]"/>
    <property type="match status" value="1"/>
</dbReference>
<sequence>MSSSTPKILILDFGSQYTQLIARRVRESRVYSEIVPYHLPLKEIEAAQPSGIILSGGPSSVYDRKAPLCDPGLFKLSVPILGICYGMQLMTHLLGGKVARATKREYGRADLLIDDSSDLFKGLPNRTSVWMSHGDRIETLPPGFQAIARTDNSPAAAMKDPRRNFFALQFHPEVVHTPQGREILQNFLYHIAGCKPTWDMGSFLREAEKTIAAQIGAGKAICALSGGVDSSVAAVLVQRVIGKRLTCIFVDNGLLRKEEAKRVLDTFKKNLKLNIRFIDASDRFLKRLSADSHPERKRKIIGKEFIRVFDEEAKKVGKVDFLVQGTLYPDVIESVSLKGPSATIKTHHNVGGLPKRMRLKLVEPLRMLFKDEVRRLGVELGIPEVLLYRHPFPGPGLAVRVLGKITKERLDRLREADAIFEEEIRKAGLYNAIWQAFAVYLPVHSVGVMGDERTYENAIALRAVTSQDGMTADWADIPHDVLKRISSRIINEVKGINRVVYDISSKPPSTIEWE</sequence>
<dbReference type="SUPFAM" id="SSF52402">
    <property type="entry name" value="Adenine nucleotide alpha hydrolases-like"/>
    <property type="match status" value="1"/>
</dbReference>
<evidence type="ECO:0000256" key="5">
    <source>
        <dbReference type="ARBA" id="ARBA00022749"/>
    </source>
</evidence>
<reference evidence="12 13" key="1">
    <citation type="journal article" date="2020" name="Nature">
        <title>Bacterial chemolithoautotrophy via manganese oxidation.</title>
        <authorList>
            <person name="Yu H."/>
            <person name="Leadbetter J.R."/>
        </authorList>
    </citation>
    <scope>NUCLEOTIDE SEQUENCE [LARGE SCALE GENOMIC DNA]</scope>
    <source>
        <strain evidence="12 13">Mn-1</strain>
    </source>
</reference>
<dbReference type="PRINTS" id="PR00097">
    <property type="entry name" value="ANTSNTHASEII"/>
</dbReference>
<feature type="active site" evidence="9">
    <location>
        <position position="171"/>
    </location>
</feature>
<dbReference type="Pfam" id="PF00117">
    <property type="entry name" value="GATase"/>
    <property type="match status" value="1"/>
</dbReference>
<keyword evidence="8 9" id="KW-0315">Glutamine amidotransferase</keyword>
<dbReference type="PRINTS" id="PR00099">
    <property type="entry name" value="CPSGATASE"/>
</dbReference>
<dbReference type="InterPro" id="IPR017926">
    <property type="entry name" value="GATASE"/>
</dbReference>
<dbReference type="InterPro" id="IPR001674">
    <property type="entry name" value="GMP_synth_C"/>
</dbReference>
<organism evidence="12 13">
    <name type="scientific">Candidatus Manganitrophus noduliformans</name>
    <dbReference type="NCBI Taxonomy" id="2606439"/>
    <lineage>
        <taxon>Bacteria</taxon>
        <taxon>Pseudomonadati</taxon>
        <taxon>Nitrospirota</taxon>
        <taxon>Nitrospiria</taxon>
        <taxon>Candidatus Troglogloeales</taxon>
        <taxon>Candidatus Manganitrophaceae</taxon>
        <taxon>Candidatus Manganitrophus</taxon>
    </lineage>
</organism>
<name>A0A7X6DPH5_9BACT</name>
<feature type="binding site" evidence="10">
    <location>
        <begin position="225"/>
        <end position="231"/>
    </location>
    <ligand>
        <name>ATP</name>
        <dbReference type="ChEBI" id="CHEBI:30616"/>
    </ligand>
</feature>
<feature type="active site" evidence="9">
    <location>
        <position position="173"/>
    </location>
</feature>
<evidence type="ECO:0000256" key="9">
    <source>
        <dbReference type="HAMAP-Rule" id="MF_00344"/>
    </source>
</evidence>
<comment type="subunit">
    <text evidence="9">Homodimer.</text>
</comment>
<evidence type="ECO:0000256" key="1">
    <source>
        <dbReference type="ARBA" id="ARBA00002332"/>
    </source>
</evidence>
<dbReference type="AlphaFoldDB" id="A0A7X6DPH5"/>
<dbReference type="Pfam" id="PF00958">
    <property type="entry name" value="GMP_synt_C"/>
    <property type="match status" value="1"/>
</dbReference>
<dbReference type="PROSITE" id="PS51273">
    <property type="entry name" value="GATASE_TYPE_1"/>
    <property type="match status" value="1"/>
</dbReference>
<dbReference type="PANTHER" id="PTHR11922">
    <property type="entry name" value="GMP SYNTHASE-RELATED"/>
    <property type="match status" value="1"/>
</dbReference>
<dbReference type="GO" id="GO:0005524">
    <property type="term" value="F:ATP binding"/>
    <property type="evidence" value="ECO:0007669"/>
    <property type="project" value="UniProtKB-UniRule"/>
</dbReference>
<evidence type="ECO:0000256" key="8">
    <source>
        <dbReference type="ARBA" id="ARBA00022962"/>
    </source>
</evidence>
<dbReference type="UniPathway" id="UPA00189">
    <property type="reaction ID" value="UER00296"/>
</dbReference>
<evidence type="ECO:0000256" key="6">
    <source>
        <dbReference type="ARBA" id="ARBA00022755"/>
    </source>
</evidence>
<feature type="domain" description="GMPS ATP-PPase" evidence="11">
    <location>
        <begin position="198"/>
        <end position="389"/>
    </location>
</feature>
<dbReference type="Gene3D" id="3.40.50.620">
    <property type="entry name" value="HUPs"/>
    <property type="match status" value="1"/>
</dbReference>
<dbReference type="PROSITE" id="PS51553">
    <property type="entry name" value="GMPS_ATP_PPASE"/>
    <property type="match status" value="1"/>
</dbReference>
<comment type="caution">
    <text evidence="12">The sequence shown here is derived from an EMBL/GenBank/DDBJ whole genome shotgun (WGS) entry which is preliminary data.</text>
</comment>
<dbReference type="RefSeq" id="WP_168059296.1">
    <property type="nucleotide sequence ID" value="NZ_VTOW01000002.1"/>
</dbReference>
<dbReference type="Pfam" id="PF02540">
    <property type="entry name" value="NAD_synthase"/>
    <property type="match status" value="1"/>
</dbReference>
<dbReference type="InterPro" id="IPR022955">
    <property type="entry name" value="GMP_synthase"/>
</dbReference>
<evidence type="ECO:0000256" key="7">
    <source>
        <dbReference type="ARBA" id="ARBA00022840"/>
    </source>
</evidence>
<dbReference type="PANTHER" id="PTHR11922:SF2">
    <property type="entry name" value="GMP SYNTHASE [GLUTAMINE-HYDROLYZING]"/>
    <property type="match status" value="1"/>
</dbReference>
<accession>A0A7X6DPH5</accession>
<dbReference type="PRINTS" id="PR00096">
    <property type="entry name" value="GATASE"/>
</dbReference>
<evidence type="ECO:0000256" key="10">
    <source>
        <dbReference type="PROSITE-ProRule" id="PRU00886"/>
    </source>
</evidence>
<proteinExistence type="inferred from homology"/>
<protein>
    <recommendedName>
        <fullName evidence="9">GMP synthase [glutamine-hydrolyzing]</fullName>
        <ecNumber evidence="9">6.3.5.2</ecNumber>
    </recommendedName>
    <alternativeName>
        <fullName evidence="9">GMP synthetase</fullName>
    </alternativeName>
    <alternativeName>
        <fullName evidence="9">Glutamine amidotransferase</fullName>
    </alternativeName>
</protein>
<dbReference type="EC" id="6.3.5.2" evidence="9"/>
<keyword evidence="5 9" id="KW-0332">GMP biosynthesis</keyword>
<keyword evidence="4 9" id="KW-0547">Nucleotide-binding</keyword>
<dbReference type="InterPro" id="IPR022310">
    <property type="entry name" value="NAD/GMP_synthase"/>
</dbReference>
<dbReference type="NCBIfam" id="TIGR00884">
    <property type="entry name" value="guaA_Cterm"/>
    <property type="match status" value="1"/>
</dbReference>
<keyword evidence="7 9" id="KW-0067">ATP-binding</keyword>
<comment type="pathway">
    <text evidence="2 9">Purine metabolism; GMP biosynthesis; GMP from XMP (L-Gln route): step 1/1.</text>
</comment>
<keyword evidence="13" id="KW-1185">Reference proteome</keyword>
<dbReference type="SUPFAM" id="SSF52317">
    <property type="entry name" value="Class I glutamine amidotransferase-like"/>
    <property type="match status" value="1"/>
</dbReference>
<evidence type="ECO:0000256" key="3">
    <source>
        <dbReference type="ARBA" id="ARBA00022598"/>
    </source>
</evidence>